<dbReference type="EMBL" id="JAABOP010000002">
    <property type="protein sequence ID" value="NER10750.1"/>
    <property type="molecule type" value="Genomic_DNA"/>
</dbReference>
<comment type="caution">
    <text evidence="1">The sequence shown here is derived from an EMBL/GenBank/DDBJ whole genome shotgun (WGS) entry which is preliminary data.</text>
</comment>
<dbReference type="AlphaFoldDB" id="A0A6P0UE38"/>
<dbReference type="SUPFAM" id="SSF53448">
    <property type="entry name" value="Nucleotide-diphospho-sugar transferases"/>
    <property type="match status" value="1"/>
</dbReference>
<dbReference type="Proteomes" id="UP000468443">
    <property type="component" value="Unassembled WGS sequence"/>
</dbReference>
<name>A0A6P0UE38_9FLAO</name>
<protein>
    <recommendedName>
        <fullName evidence="3">Glycosyltransferase</fullName>
    </recommendedName>
</protein>
<gene>
    <name evidence="1" type="ORF">GWK09_09500</name>
</gene>
<sequence length="274" mass="31403">MKLKEIPASLYHTFRLRLLPAHRQGDKPVIPVVVSLTTIEPRLGVVDLVIRSLLSQEVSPKKILLWIHESLLPFLPPRLTKLQNEVFEIRTTHLHCSHKKLIHTLKAFPSDPIITCDDDLMYRPEWLQRLYEESERYPGTIIANQTRTIRSDAQGDFLPYEQWPTDLPGQAGSAWVLPIGAEGVLYPPGSLDSRFDREDLFLKLAPKADDLWFKAMSLLKGTECMPATNSGKKGIPIMGSQKFSLKHVNIRKDLNSLQWRDLVKHFNLQKTLEK</sequence>
<accession>A0A6P0UE38</accession>
<evidence type="ECO:0000313" key="2">
    <source>
        <dbReference type="Proteomes" id="UP000468443"/>
    </source>
</evidence>
<proteinExistence type="predicted"/>
<evidence type="ECO:0008006" key="3">
    <source>
        <dbReference type="Google" id="ProtNLM"/>
    </source>
</evidence>
<evidence type="ECO:0000313" key="1">
    <source>
        <dbReference type="EMBL" id="NER10750.1"/>
    </source>
</evidence>
<reference evidence="1 2" key="1">
    <citation type="submission" date="2020-01" db="EMBL/GenBank/DDBJ databases">
        <title>Muriicola jejuensis KCTC 22299.</title>
        <authorList>
            <person name="Wang G."/>
        </authorList>
    </citation>
    <scope>NUCLEOTIDE SEQUENCE [LARGE SCALE GENOMIC DNA]</scope>
    <source>
        <strain evidence="1 2">KCTC 22299</strain>
    </source>
</reference>
<keyword evidence="2" id="KW-1185">Reference proteome</keyword>
<dbReference type="RefSeq" id="WP_163693070.1">
    <property type="nucleotide sequence ID" value="NZ_FXTW01000002.1"/>
</dbReference>
<organism evidence="1 2">
    <name type="scientific">Muriicola jejuensis</name>
    <dbReference type="NCBI Taxonomy" id="504488"/>
    <lineage>
        <taxon>Bacteria</taxon>
        <taxon>Pseudomonadati</taxon>
        <taxon>Bacteroidota</taxon>
        <taxon>Flavobacteriia</taxon>
        <taxon>Flavobacteriales</taxon>
        <taxon>Flavobacteriaceae</taxon>
        <taxon>Muriicola</taxon>
    </lineage>
</organism>
<dbReference type="InterPro" id="IPR029044">
    <property type="entry name" value="Nucleotide-diphossugar_trans"/>
</dbReference>